<proteinExistence type="predicted"/>
<dbReference type="InterPro" id="IPR016181">
    <property type="entry name" value="Acyl_CoA_acyltransferase"/>
</dbReference>
<dbReference type="Proteomes" id="UP000575898">
    <property type="component" value="Unassembled WGS sequence"/>
</dbReference>
<dbReference type="InterPro" id="IPR000182">
    <property type="entry name" value="GNAT_dom"/>
</dbReference>
<name>A0A840MWV8_9PROT</name>
<dbReference type="Gene3D" id="3.40.630.30">
    <property type="match status" value="1"/>
</dbReference>
<evidence type="ECO:0000259" key="1">
    <source>
        <dbReference type="PROSITE" id="PS51186"/>
    </source>
</evidence>
<dbReference type="PANTHER" id="PTHR13170:SF16">
    <property type="entry name" value="PROTEIN O-GLCNACASE"/>
    <property type="match status" value="1"/>
</dbReference>
<keyword evidence="3" id="KW-1185">Reference proteome</keyword>
<dbReference type="PROSITE" id="PS51186">
    <property type="entry name" value="GNAT"/>
    <property type="match status" value="1"/>
</dbReference>
<accession>A0A840MWV8</accession>
<sequence length="205" mass="22952">MARFEIRPYQAADLTTLYRICLLTGDQGLDASAQYSDPQLIGHVYAGPYAVLEPDSCYVLTQDGQVVGYVIGAPDSARFHARCEESWFPSLRRRYPMPAEQDRSAEAQMIRALHRGHPPLPDTAGYPAHVHIDLLPEAQGLGWGRRLMQTLLDDFTRRSVPGVHLGVSAGNQRGLAFYRQTGWRRLSLQDWGEVLGQRLPVVSHT</sequence>
<protein>
    <submittedName>
        <fullName evidence="2">Ribosomal protein S18 acetylase RimI-like enzyme</fullName>
    </submittedName>
</protein>
<dbReference type="Pfam" id="PF00583">
    <property type="entry name" value="Acetyltransf_1"/>
    <property type="match status" value="1"/>
</dbReference>
<dbReference type="AlphaFoldDB" id="A0A840MWV8"/>
<reference evidence="2 3" key="1">
    <citation type="submission" date="2020-08" db="EMBL/GenBank/DDBJ databases">
        <title>Genomic Encyclopedia of Type Strains, Phase IV (KMG-IV): sequencing the most valuable type-strain genomes for metagenomic binning, comparative biology and taxonomic classification.</title>
        <authorList>
            <person name="Goeker M."/>
        </authorList>
    </citation>
    <scope>NUCLEOTIDE SEQUENCE [LARGE SCALE GENOMIC DNA]</scope>
    <source>
        <strain evidence="2 3">DSM 27165</strain>
    </source>
</reference>
<dbReference type="GO" id="GO:0005840">
    <property type="term" value="C:ribosome"/>
    <property type="evidence" value="ECO:0007669"/>
    <property type="project" value="UniProtKB-KW"/>
</dbReference>
<dbReference type="GO" id="GO:0016747">
    <property type="term" value="F:acyltransferase activity, transferring groups other than amino-acyl groups"/>
    <property type="evidence" value="ECO:0007669"/>
    <property type="project" value="InterPro"/>
</dbReference>
<keyword evidence="2" id="KW-0687">Ribonucleoprotein</keyword>
<keyword evidence="2" id="KW-0689">Ribosomal protein</keyword>
<comment type="caution">
    <text evidence="2">The sequence shown here is derived from an EMBL/GenBank/DDBJ whole genome shotgun (WGS) entry which is preliminary data.</text>
</comment>
<gene>
    <name evidence="2" type="ORF">HNQ59_002959</name>
</gene>
<evidence type="ECO:0000313" key="3">
    <source>
        <dbReference type="Proteomes" id="UP000575898"/>
    </source>
</evidence>
<dbReference type="PANTHER" id="PTHR13170">
    <property type="entry name" value="O-GLCNACASE"/>
    <property type="match status" value="1"/>
</dbReference>
<feature type="domain" description="N-acetyltransferase" evidence="1">
    <location>
        <begin position="4"/>
        <end position="200"/>
    </location>
</feature>
<dbReference type="InterPro" id="IPR051822">
    <property type="entry name" value="Glycosyl_Hydrolase_84"/>
</dbReference>
<dbReference type="RefSeq" id="WP_184040866.1">
    <property type="nucleotide sequence ID" value="NZ_JACHHY010000019.1"/>
</dbReference>
<dbReference type="EMBL" id="JACHHY010000019">
    <property type="protein sequence ID" value="MBB5019651.1"/>
    <property type="molecule type" value="Genomic_DNA"/>
</dbReference>
<evidence type="ECO:0000313" key="2">
    <source>
        <dbReference type="EMBL" id="MBB5019651.1"/>
    </source>
</evidence>
<dbReference type="SUPFAM" id="SSF55729">
    <property type="entry name" value="Acyl-CoA N-acyltransferases (Nat)"/>
    <property type="match status" value="1"/>
</dbReference>
<organism evidence="2 3">
    <name type="scientific">Chitinivorax tropicus</name>
    <dbReference type="NCBI Taxonomy" id="714531"/>
    <lineage>
        <taxon>Bacteria</taxon>
        <taxon>Pseudomonadati</taxon>
        <taxon>Pseudomonadota</taxon>
        <taxon>Betaproteobacteria</taxon>
        <taxon>Chitinivorax</taxon>
    </lineage>
</organism>